<evidence type="ECO:0000256" key="2">
    <source>
        <dbReference type="ARBA" id="ARBA00023125"/>
    </source>
</evidence>
<dbReference type="CDD" id="cd07377">
    <property type="entry name" value="WHTH_GntR"/>
    <property type="match status" value="1"/>
</dbReference>
<organism evidence="5 6">
    <name type="scientific">Clostridium estertheticum subsp. estertheticum</name>
    <dbReference type="NCBI Taxonomy" id="1552"/>
    <lineage>
        <taxon>Bacteria</taxon>
        <taxon>Bacillati</taxon>
        <taxon>Bacillota</taxon>
        <taxon>Clostridia</taxon>
        <taxon>Eubacteriales</taxon>
        <taxon>Clostridiaceae</taxon>
        <taxon>Clostridium</taxon>
    </lineage>
</organism>
<evidence type="ECO:0000259" key="4">
    <source>
        <dbReference type="PROSITE" id="PS50949"/>
    </source>
</evidence>
<evidence type="ECO:0000313" key="6">
    <source>
        <dbReference type="Proteomes" id="UP000182569"/>
    </source>
</evidence>
<dbReference type="InterPro" id="IPR036390">
    <property type="entry name" value="WH_DNA-bd_sf"/>
</dbReference>
<reference evidence="6" key="1">
    <citation type="journal article" date="2016" name="Front. Microbiol.">
        <title>Complete Genome Sequence of Clostridium estertheticum DSM 8809, a Microbe Identified in Spoiled Vacuum Packed Beef.</title>
        <authorList>
            <person name="Yu Z."/>
            <person name="Gunn L."/>
            <person name="Brennan E."/>
            <person name="Reid R."/>
            <person name="Wall P.G."/>
            <person name="Gaora O.P."/>
            <person name="Hurley D."/>
            <person name="Bolton D."/>
            <person name="Fanning S."/>
        </authorList>
    </citation>
    <scope>NUCLEOTIDE SEQUENCE [LARGE SCALE GENOMIC DNA]</scope>
    <source>
        <strain evidence="6">DSM 8809</strain>
    </source>
</reference>
<dbReference type="Proteomes" id="UP000182569">
    <property type="component" value="Chromosome"/>
</dbReference>
<dbReference type="PROSITE" id="PS50949">
    <property type="entry name" value="HTH_GNTR"/>
    <property type="match status" value="1"/>
</dbReference>
<accession>A0A1J0GKM3</accession>
<dbReference type="SUPFAM" id="SSF46785">
    <property type="entry name" value="Winged helix' DNA-binding domain"/>
    <property type="match status" value="1"/>
</dbReference>
<dbReference type="GO" id="GO:0003677">
    <property type="term" value="F:DNA binding"/>
    <property type="evidence" value="ECO:0007669"/>
    <property type="project" value="UniProtKB-KW"/>
</dbReference>
<dbReference type="Gene3D" id="1.10.10.10">
    <property type="entry name" value="Winged helix-like DNA-binding domain superfamily/Winged helix DNA-binding domain"/>
    <property type="match status" value="1"/>
</dbReference>
<feature type="domain" description="HTH gntR-type" evidence="4">
    <location>
        <begin position="13"/>
        <end position="81"/>
    </location>
</feature>
<dbReference type="KEGG" id="ceu:A7L45_15820"/>
<keyword evidence="2" id="KW-0238">DNA-binding</keyword>
<dbReference type="SMART" id="SM00345">
    <property type="entry name" value="HTH_GNTR"/>
    <property type="match status" value="1"/>
</dbReference>
<dbReference type="PANTHER" id="PTHR38445">
    <property type="entry name" value="HTH-TYPE TRANSCRIPTIONAL REPRESSOR YTRA"/>
    <property type="match status" value="1"/>
</dbReference>
<gene>
    <name evidence="5" type="ORF">A7L45_15820</name>
</gene>
<keyword evidence="3" id="KW-0804">Transcription</keyword>
<protein>
    <recommendedName>
        <fullName evidence="4">HTH gntR-type domain-containing protein</fullName>
    </recommendedName>
</protein>
<dbReference type="RefSeq" id="WP_071613732.1">
    <property type="nucleotide sequence ID" value="NZ_CP015756.1"/>
</dbReference>
<dbReference type="InterPro" id="IPR000524">
    <property type="entry name" value="Tscrpt_reg_HTH_GntR"/>
</dbReference>
<evidence type="ECO:0000256" key="1">
    <source>
        <dbReference type="ARBA" id="ARBA00023015"/>
    </source>
</evidence>
<evidence type="ECO:0000313" key="5">
    <source>
        <dbReference type="EMBL" id="APC41438.1"/>
    </source>
</evidence>
<name>A0A1J0GKM3_9CLOT</name>
<sequence length="130" mass="14818">MCTNILISALSQTPIYEQIQNQIKEMVLSGNIKSKDQLPSIRLMAKDLKVGIITVKRAYEELEKEGIVINLQGRGCFVAEINLKKVKEIHIDMLRERLLEIKDFADTSGLSHEEIIEVINEIYGGNKYDK</sequence>
<evidence type="ECO:0000256" key="3">
    <source>
        <dbReference type="ARBA" id="ARBA00023163"/>
    </source>
</evidence>
<keyword evidence="6" id="KW-1185">Reference proteome</keyword>
<proteinExistence type="predicted"/>
<dbReference type="AlphaFoldDB" id="A0A1J0GKM3"/>
<keyword evidence="1" id="KW-0805">Transcription regulation</keyword>
<dbReference type="PANTHER" id="PTHR38445:SF7">
    <property type="entry name" value="GNTR-FAMILY TRANSCRIPTIONAL REGULATOR"/>
    <property type="match status" value="1"/>
</dbReference>
<dbReference type="GO" id="GO:0003700">
    <property type="term" value="F:DNA-binding transcription factor activity"/>
    <property type="evidence" value="ECO:0007669"/>
    <property type="project" value="InterPro"/>
</dbReference>
<dbReference type="STRING" id="1552.A7L45_15820"/>
<dbReference type="InterPro" id="IPR036388">
    <property type="entry name" value="WH-like_DNA-bd_sf"/>
</dbReference>
<dbReference type="EMBL" id="CP015756">
    <property type="protein sequence ID" value="APC41438.1"/>
    <property type="molecule type" value="Genomic_DNA"/>
</dbReference>
<dbReference type="Pfam" id="PF00392">
    <property type="entry name" value="GntR"/>
    <property type="match status" value="1"/>
</dbReference>